<feature type="domain" description="Nudix hydrolase" evidence="9">
    <location>
        <begin position="158"/>
        <end position="287"/>
    </location>
</feature>
<dbReference type="Pfam" id="PF09296">
    <property type="entry name" value="NUDIX-like"/>
    <property type="match status" value="1"/>
</dbReference>
<dbReference type="NCBIfam" id="NF001299">
    <property type="entry name" value="PRK00241.1"/>
    <property type="match status" value="1"/>
</dbReference>
<evidence type="ECO:0000256" key="4">
    <source>
        <dbReference type="ARBA" id="ARBA00022723"/>
    </source>
</evidence>
<dbReference type="PANTHER" id="PTHR42904:SF8">
    <property type="entry name" value="NAD(+) DIPHOSPHATASE"/>
    <property type="match status" value="1"/>
</dbReference>
<protein>
    <recommendedName>
        <fullName evidence="3">NAD(+) diphosphatase</fullName>
        <ecNumber evidence="3">3.6.1.22</ecNumber>
    </recommendedName>
</protein>
<dbReference type="CDD" id="cd03429">
    <property type="entry name" value="NUDIX_NADH_pyrophosphatase_Nudt13"/>
    <property type="match status" value="1"/>
</dbReference>
<keyword evidence="11" id="KW-1185">Reference proteome</keyword>
<name>A0ABS7RK72_9ACTN</name>
<evidence type="ECO:0000256" key="6">
    <source>
        <dbReference type="ARBA" id="ARBA00022842"/>
    </source>
</evidence>
<keyword evidence="7" id="KW-0520">NAD</keyword>
<dbReference type="EMBL" id="JAIEZQ010000002">
    <property type="protein sequence ID" value="MBY9075455.1"/>
    <property type="molecule type" value="Genomic_DNA"/>
</dbReference>
<dbReference type="PANTHER" id="PTHR42904">
    <property type="entry name" value="NUDIX HYDROLASE, NUDC SUBFAMILY"/>
    <property type="match status" value="1"/>
</dbReference>
<comment type="similarity">
    <text evidence="2 8">Belongs to the Nudix hydrolase family.</text>
</comment>
<evidence type="ECO:0000256" key="3">
    <source>
        <dbReference type="ARBA" id="ARBA00012381"/>
    </source>
</evidence>
<dbReference type="PROSITE" id="PS51462">
    <property type="entry name" value="NUDIX"/>
    <property type="match status" value="1"/>
</dbReference>
<dbReference type="SUPFAM" id="SSF55811">
    <property type="entry name" value="Nudix"/>
    <property type="match status" value="1"/>
</dbReference>
<dbReference type="InterPro" id="IPR015376">
    <property type="entry name" value="Znr_NADH_PPase"/>
</dbReference>
<dbReference type="InterPro" id="IPR015375">
    <property type="entry name" value="NADH_PPase-like_N"/>
</dbReference>
<dbReference type="Pfam" id="PF09297">
    <property type="entry name" value="Zn_ribbon_NUD"/>
    <property type="match status" value="1"/>
</dbReference>
<organism evidence="10 11">
    <name type="scientific">Nocardioides jiangsuensis</name>
    <dbReference type="NCBI Taxonomy" id="2866161"/>
    <lineage>
        <taxon>Bacteria</taxon>
        <taxon>Bacillati</taxon>
        <taxon>Actinomycetota</taxon>
        <taxon>Actinomycetes</taxon>
        <taxon>Propionibacteriales</taxon>
        <taxon>Nocardioidaceae</taxon>
        <taxon>Nocardioides</taxon>
    </lineage>
</organism>
<dbReference type="InterPro" id="IPR015797">
    <property type="entry name" value="NUDIX_hydrolase-like_dom_sf"/>
</dbReference>
<comment type="caution">
    <text evidence="10">The sequence shown here is derived from an EMBL/GenBank/DDBJ whole genome shotgun (WGS) entry which is preliminary data.</text>
</comment>
<comment type="cofactor">
    <cofactor evidence="1">
        <name>Mg(2+)</name>
        <dbReference type="ChEBI" id="CHEBI:18420"/>
    </cofactor>
</comment>
<dbReference type="Gene3D" id="3.90.79.20">
    <property type="match status" value="1"/>
</dbReference>
<dbReference type="EC" id="3.6.1.22" evidence="3"/>
<evidence type="ECO:0000256" key="1">
    <source>
        <dbReference type="ARBA" id="ARBA00001946"/>
    </source>
</evidence>
<reference evidence="10 11" key="1">
    <citation type="submission" date="2021-08" db="EMBL/GenBank/DDBJ databases">
        <title>Nocardioides bacterium WL0053 sp. nov., isolated from the sediment.</title>
        <authorList>
            <person name="Wang L."/>
            <person name="Zhang D."/>
            <person name="Zhang A."/>
        </authorList>
    </citation>
    <scope>NUCLEOTIDE SEQUENCE [LARGE SCALE GENOMIC DNA]</scope>
    <source>
        <strain evidence="10 11">WL0053</strain>
    </source>
</reference>
<dbReference type="Proteomes" id="UP000754710">
    <property type="component" value="Unassembled WGS sequence"/>
</dbReference>
<dbReference type="PRINTS" id="PR00502">
    <property type="entry name" value="NUDIXFAMILY"/>
</dbReference>
<gene>
    <name evidence="10" type="primary">nudC</name>
    <name evidence="10" type="ORF">K1X13_11545</name>
</gene>
<dbReference type="InterPro" id="IPR049734">
    <property type="entry name" value="NudC-like_C"/>
</dbReference>
<evidence type="ECO:0000256" key="8">
    <source>
        <dbReference type="RuleBase" id="RU003476"/>
    </source>
</evidence>
<proteinExistence type="inferred from homology"/>
<evidence type="ECO:0000256" key="5">
    <source>
        <dbReference type="ARBA" id="ARBA00022801"/>
    </source>
</evidence>
<keyword evidence="5 8" id="KW-0378">Hydrolase</keyword>
<keyword evidence="4" id="KW-0479">Metal-binding</keyword>
<dbReference type="InterPro" id="IPR050241">
    <property type="entry name" value="NAD-cap_RNA_hydrolase_NudC"/>
</dbReference>
<dbReference type="InterPro" id="IPR020476">
    <property type="entry name" value="Nudix_hydrolase"/>
</dbReference>
<dbReference type="InterPro" id="IPR020084">
    <property type="entry name" value="NUDIX_hydrolase_CS"/>
</dbReference>
<keyword evidence="6" id="KW-0460">Magnesium</keyword>
<dbReference type="InterPro" id="IPR000086">
    <property type="entry name" value="NUDIX_hydrolase_dom"/>
</dbReference>
<dbReference type="PROSITE" id="PS00893">
    <property type="entry name" value="NUDIX_BOX"/>
    <property type="match status" value="1"/>
</dbReference>
<dbReference type="Gene3D" id="3.90.79.10">
    <property type="entry name" value="Nucleoside Triphosphate Pyrophosphohydrolase"/>
    <property type="match status" value="1"/>
</dbReference>
<evidence type="ECO:0000256" key="2">
    <source>
        <dbReference type="ARBA" id="ARBA00005582"/>
    </source>
</evidence>
<evidence type="ECO:0000256" key="7">
    <source>
        <dbReference type="ARBA" id="ARBA00023027"/>
    </source>
</evidence>
<sequence>MAAGDHQIALSVRAHDRVGRRRTDQAWLDETWADPETRVLLLAGGRFPVSADRTAVDWRSPDQAPAGQRVFLGEQHGVARFAVLLDEPPGDAEAERWAGFRAVGPNLSVDDAGLLVHAVALAEWHLAHRHCPRCGGRLETAAAGHVLTCPDCGKQQFPRTDPAVIMLVTDGERALLGRQPSWPEGRYSTLAGFVDPGESLEQAVAREVAEEVGVEVTDVTYFGNQPWPFPASLMVGFMARAVTTEINVDGEEIEHARWFSREEMRAEAEAGTLVLPGGISISRSLIEAWYGGPLPGSW</sequence>
<evidence type="ECO:0000313" key="10">
    <source>
        <dbReference type="EMBL" id="MBY9075455.1"/>
    </source>
</evidence>
<evidence type="ECO:0000259" key="9">
    <source>
        <dbReference type="PROSITE" id="PS51462"/>
    </source>
</evidence>
<evidence type="ECO:0000313" key="11">
    <source>
        <dbReference type="Proteomes" id="UP000754710"/>
    </source>
</evidence>
<dbReference type="Pfam" id="PF00293">
    <property type="entry name" value="NUDIX"/>
    <property type="match status" value="1"/>
</dbReference>
<dbReference type="GO" id="GO:0016787">
    <property type="term" value="F:hydrolase activity"/>
    <property type="evidence" value="ECO:0007669"/>
    <property type="project" value="UniProtKB-KW"/>
</dbReference>
<accession>A0ABS7RK72</accession>